<name>A0AAU0MTZ9_9GAMM</name>
<dbReference type="EMBL" id="CP137555">
    <property type="protein sequence ID" value="WOX03952.1"/>
    <property type="molecule type" value="Genomic_DNA"/>
</dbReference>
<dbReference type="Pfam" id="PF17782">
    <property type="entry name" value="WHD_DprA"/>
    <property type="match status" value="1"/>
</dbReference>
<feature type="domain" description="DprA winged helix" evidence="3">
    <location>
        <begin position="312"/>
        <end position="368"/>
    </location>
</feature>
<dbReference type="Pfam" id="PF21102">
    <property type="entry name" value="DprA_N"/>
    <property type="match status" value="1"/>
</dbReference>
<feature type="domain" description="Smf/DprA SLOG" evidence="2">
    <location>
        <begin position="85"/>
        <end position="293"/>
    </location>
</feature>
<evidence type="ECO:0000313" key="5">
    <source>
        <dbReference type="Proteomes" id="UP001302477"/>
    </source>
</evidence>
<dbReference type="InterPro" id="IPR057666">
    <property type="entry name" value="DrpA_SLOG"/>
</dbReference>
<accession>A0AAU0MTZ9</accession>
<sequence length="387" mass="41166">MDALTATLSLLRLEGIGPGLYWQLVERFGSAAAVLQQSPQNLTRKLPERARAQLLEFQRRELDSELGKWALAERERCAEHCVYLLHRDDDNYPKLLKEIHRPPPLLYVSGNPHTLSLPQVAVVGARRATRAGLDNARDFSADLASAGFAITSGLALGVDAAAHSGALKGGGKTIAVLGTGVDRVYPVRNAVLTEQILAADGAIVSEMPLGTAPEAANFPRRNRVISGLSLGTLLVEAAVRSGSLITARLTLEQNREVFAIPGSIHNPMARGCHHMIKHGAHLVETSADIVEQLGGLLSGMASQPGLFEETVSEAPDLSADQRQLVQALGGDLRSIEQLARDTGAEAGDLMASLLQLELEGLVEQLPGGYQLSGRGARLFSKLSALAG</sequence>
<keyword evidence="5" id="KW-1185">Reference proteome</keyword>
<dbReference type="PANTHER" id="PTHR43022">
    <property type="entry name" value="PROTEIN SMF"/>
    <property type="match status" value="1"/>
</dbReference>
<reference evidence="4 5" key="1">
    <citation type="submission" date="2023-10" db="EMBL/GenBank/DDBJ databases">
        <title>Description of Microbulbifer bruguierae sp. nov., isolated from the sediments of mangrove plant Bruguiera sexangula and comparative genomic analyses of the genus Microbulbifer.</title>
        <authorList>
            <person name="Long M."/>
        </authorList>
    </citation>
    <scope>NUCLEOTIDE SEQUENCE [LARGE SCALE GENOMIC DNA]</scope>
    <source>
        <strain evidence="4 5">SPO729</strain>
    </source>
</reference>
<dbReference type="InterPro" id="IPR041614">
    <property type="entry name" value="DprA_WH"/>
</dbReference>
<dbReference type="InterPro" id="IPR003488">
    <property type="entry name" value="DprA"/>
</dbReference>
<organism evidence="4 5">
    <name type="scientific">Microbulbifer pacificus</name>
    <dbReference type="NCBI Taxonomy" id="407164"/>
    <lineage>
        <taxon>Bacteria</taxon>
        <taxon>Pseudomonadati</taxon>
        <taxon>Pseudomonadota</taxon>
        <taxon>Gammaproteobacteria</taxon>
        <taxon>Cellvibrionales</taxon>
        <taxon>Microbulbiferaceae</taxon>
        <taxon>Microbulbifer</taxon>
    </lineage>
</organism>
<dbReference type="Proteomes" id="UP001302477">
    <property type="component" value="Chromosome"/>
</dbReference>
<comment type="similarity">
    <text evidence="1">Belongs to the DprA/Smf family.</text>
</comment>
<evidence type="ECO:0000259" key="2">
    <source>
        <dbReference type="Pfam" id="PF02481"/>
    </source>
</evidence>
<dbReference type="RefSeq" id="WP_318952437.1">
    <property type="nucleotide sequence ID" value="NZ_CP137555.1"/>
</dbReference>
<proteinExistence type="inferred from homology"/>
<gene>
    <name evidence="4" type="primary">dprA</name>
    <name evidence="4" type="ORF">R5R33_09385</name>
</gene>
<dbReference type="Gene3D" id="1.10.10.10">
    <property type="entry name" value="Winged helix-like DNA-binding domain superfamily/Winged helix DNA-binding domain"/>
    <property type="match status" value="1"/>
</dbReference>
<dbReference type="InterPro" id="IPR036388">
    <property type="entry name" value="WH-like_DNA-bd_sf"/>
</dbReference>
<dbReference type="PANTHER" id="PTHR43022:SF1">
    <property type="entry name" value="PROTEIN SMF"/>
    <property type="match status" value="1"/>
</dbReference>
<dbReference type="SUPFAM" id="SSF102405">
    <property type="entry name" value="MCP/YpsA-like"/>
    <property type="match status" value="1"/>
</dbReference>
<evidence type="ECO:0000313" key="4">
    <source>
        <dbReference type="EMBL" id="WOX03952.1"/>
    </source>
</evidence>
<protein>
    <submittedName>
        <fullName evidence="4">DNA-processing protein DprA</fullName>
    </submittedName>
</protein>
<dbReference type="KEGG" id="mpaf:R5R33_09385"/>
<dbReference type="NCBIfam" id="TIGR00732">
    <property type="entry name" value="dprA"/>
    <property type="match status" value="1"/>
</dbReference>
<dbReference type="AlphaFoldDB" id="A0AAU0MTZ9"/>
<dbReference type="Pfam" id="PF02481">
    <property type="entry name" value="DNA_processg_A"/>
    <property type="match status" value="1"/>
</dbReference>
<evidence type="ECO:0000259" key="3">
    <source>
        <dbReference type="Pfam" id="PF17782"/>
    </source>
</evidence>
<evidence type="ECO:0000256" key="1">
    <source>
        <dbReference type="ARBA" id="ARBA00006525"/>
    </source>
</evidence>
<dbReference type="Gene3D" id="3.40.50.450">
    <property type="match status" value="1"/>
</dbReference>
<dbReference type="GO" id="GO:0009294">
    <property type="term" value="P:DNA-mediated transformation"/>
    <property type="evidence" value="ECO:0007669"/>
    <property type="project" value="InterPro"/>
</dbReference>